<protein>
    <recommendedName>
        <fullName evidence="4">5-bromo-4-chloroindolyl phosphate hydrolysis protein</fullName>
    </recommendedName>
</protein>
<dbReference type="EMBL" id="QEWP01000001">
    <property type="protein sequence ID" value="PWE00939.1"/>
    <property type="molecule type" value="Genomic_DNA"/>
</dbReference>
<feature type="transmembrane region" description="Helical" evidence="1">
    <location>
        <begin position="12"/>
        <end position="42"/>
    </location>
</feature>
<dbReference type="InterPro" id="IPR018770">
    <property type="entry name" value="ChloroindolylP_hydrolase"/>
</dbReference>
<dbReference type="Pfam" id="PF10112">
    <property type="entry name" value="Halogen_Hydrol"/>
    <property type="match status" value="1"/>
</dbReference>
<name>A0A2U2BCZ7_9BACT</name>
<evidence type="ECO:0000313" key="2">
    <source>
        <dbReference type="EMBL" id="PWE00939.1"/>
    </source>
</evidence>
<keyword evidence="1" id="KW-0472">Membrane</keyword>
<accession>A0A2U2BCZ7</accession>
<reference evidence="2 3" key="1">
    <citation type="submission" date="2018-05" db="EMBL/GenBank/DDBJ databases">
        <title>Marinilabilia rubrum sp. nov., isolated from saltern sediment.</title>
        <authorList>
            <person name="Zhang R."/>
        </authorList>
    </citation>
    <scope>NUCLEOTIDE SEQUENCE [LARGE SCALE GENOMIC DNA]</scope>
    <source>
        <strain evidence="2 3">WTE16</strain>
    </source>
</reference>
<proteinExistence type="predicted"/>
<comment type="caution">
    <text evidence="2">The sequence shown here is derived from an EMBL/GenBank/DDBJ whole genome shotgun (WGS) entry which is preliminary data.</text>
</comment>
<organism evidence="2 3">
    <name type="scientific">Marinilabilia rubra</name>
    <dbReference type="NCBI Taxonomy" id="2162893"/>
    <lineage>
        <taxon>Bacteria</taxon>
        <taxon>Pseudomonadati</taxon>
        <taxon>Bacteroidota</taxon>
        <taxon>Bacteroidia</taxon>
        <taxon>Marinilabiliales</taxon>
        <taxon>Marinilabiliaceae</taxon>
        <taxon>Marinilabilia</taxon>
    </lineage>
</organism>
<evidence type="ECO:0008006" key="4">
    <source>
        <dbReference type="Google" id="ProtNLM"/>
    </source>
</evidence>
<evidence type="ECO:0000313" key="3">
    <source>
        <dbReference type="Proteomes" id="UP000244956"/>
    </source>
</evidence>
<keyword evidence="1" id="KW-1133">Transmembrane helix</keyword>
<dbReference type="Proteomes" id="UP000244956">
    <property type="component" value="Unassembled WGS sequence"/>
</dbReference>
<evidence type="ECO:0000256" key="1">
    <source>
        <dbReference type="SAM" id="Phobius"/>
    </source>
</evidence>
<keyword evidence="1" id="KW-0812">Transmembrane</keyword>
<sequence length="200" mass="22970">MKRFFQHFFCGLLSFALFFILFFIADLSVILSGLSGVVLFFICSSFLTSGNESSEQEINSPSDSNVESALSYGFQKLEAIEKKSFGIENESVRTKVGRIYNLGQKILDDIKENPDDFYAARQFFNYYLDATHSILEKYVSLQENRQFLEIADESFRKTEALLDTVEVAYQKQLEKLFEDDVMNLDTELKVLAKTIKTEGF</sequence>
<keyword evidence="3" id="KW-1185">Reference proteome</keyword>
<dbReference type="RefSeq" id="WP_109262394.1">
    <property type="nucleotide sequence ID" value="NZ_QEWP01000001.1"/>
</dbReference>
<dbReference type="AlphaFoldDB" id="A0A2U2BCZ7"/>
<gene>
    <name evidence="2" type="ORF">DDZ16_00145</name>
</gene>
<dbReference type="OrthoDB" id="1121821at2"/>